<dbReference type="FunFam" id="2.40.440.10:FF:000005">
    <property type="entry name" value="L,D-transpeptidase 2"/>
    <property type="match status" value="1"/>
</dbReference>
<dbReference type="UniPathway" id="UPA00219"/>
<evidence type="ECO:0000256" key="5">
    <source>
        <dbReference type="ARBA" id="ARBA00022960"/>
    </source>
</evidence>
<name>A0A2X0K4N0_9ACTN</name>
<feature type="active site" description="Proton donor/acceptor" evidence="13">
    <location>
        <position position="322"/>
    </location>
</feature>
<dbReference type="SUPFAM" id="SSF141523">
    <property type="entry name" value="L,D-transpeptidase catalytic domain-like"/>
    <property type="match status" value="1"/>
</dbReference>
<keyword evidence="10" id="KW-0012">Acyltransferase</keyword>
<reference evidence="16 17" key="1">
    <citation type="submission" date="2018-06" db="EMBL/GenBank/DDBJ databases">
        <title>Streptacidiphilus pinicola sp. nov., isolated from pine grove soil.</title>
        <authorList>
            <person name="Roh S.G."/>
            <person name="Park S."/>
            <person name="Kim M.-K."/>
            <person name="Yun B.-R."/>
            <person name="Park J."/>
            <person name="Kim M.J."/>
            <person name="Kim Y.S."/>
            <person name="Kim S.B."/>
        </authorList>
    </citation>
    <scope>NUCLEOTIDE SEQUENCE [LARGE SCALE GENOMIC DNA]</scope>
    <source>
        <strain evidence="16 17">MMS16-CNU450</strain>
    </source>
</reference>
<dbReference type="GO" id="GO:0071555">
    <property type="term" value="P:cell wall organization"/>
    <property type="evidence" value="ECO:0007669"/>
    <property type="project" value="UniProtKB-UniRule"/>
</dbReference>
<evidence type="ECO:0000256" key="13">
    <source>
        <dbReference type="PROSITE-ProRule" id="PRU01373"/>
    </source>
</evidence>
<dbReference type="PROSITE" id="PS52029">
    <property type="entry name" value="LD_TPASE"/>
    <property type="match status" value="1"/>
</dbReference>
<dbReference type="InterPro" id="IPR041280">
    <property type="entry name" value="Big_10"/>
</dbReference>
<evidence type="ECO:0000256" key="11">
    <source>
        <dbReference type="ARBA" id="ARBA00023316"/>
    </source>
</evidence>
<proteinExistence type="predicted"/>
<evidence type="ECO:0000256" key="4">
    <source>
        <dbReference type="ARBA" id="ARBA00022729"/>
    </source>
</evidence>
<dbReference type="CDD" id="cd13432">
    <property type="entry name" value="LDT_IgD_like_2"/>
    <property type="match status" value="1"/>
</dbReference>
<comment type="pathway">
    <text evidence="1 13">Cell wall biogenesis; peptidoglycan biosynthesis.</text>
</comment>
<accession>A0A2X0K4N0</accession>
<feature type="region of interest" description="Disordered" evidence="14">
    <location>
        <begin position="30"/>
        <end position="49"/>
    </location>
</feature>
<gene>
    <name evidence="16" type="ORF">DN069_18360</name>
</gene>
<dbReference type="CDD" id="cd16913">
    <property type="entry name" value="YkuD_like"/>
    <property type="match status" value="1"/>
</dbReference>
<dbReference type="GO" id="GO:0018104">
    <property type="term" value="P:peptidoglycan-protein cross-linking"/>
    <property type="evidence" value="ECO:0007669"/>
    <property type="project" value="TreeGrafter"/>
</dbReference>
<keyword evidence="7" id="KW-0472">Membrane</keyword>
<keyword evidence="11 13" id="KW-0961">Cell wall biogenesis/degradation</keyword>
<evidence type="ECO:0000256" key="12">
    <source>
        <dbReference type="ARBA" id="ARBA00060592"/>
    </source>
</evidence>
<dbReference type="OrthoDB" id="5242354at2"/>
<evidence type="ECO:0000256" key="1">
    <source>
        <dbReference type="ARBA" id="ARBA00004752"/>
    </source>
</evidence>
<dbReference type="Pfam" id="PF03734">
    <property type="entry name" value="YkuD"/>
    <property type="match status" value="1"/>
</dbReference>
<dbReference type="AlphaFoldDB" id="A0A2X0K4N0"/>
<organism evidence="16 17">
    <name type="scientific">Streptacidiphilus pinicola</name>
    <dbReference type="NCBI Taxonomy" id="2219663"/>
    <lineage>
        <taxon>Bacteria</taxon>
        <taxon>Bacillati</taxon>
        <taxon>Actinomycetota</taxon>
        <taxon>Actinomycetes</taxon>
        <taxon>Kitasatosporales</taxon>
        <taxon>Streptomycetaceae</taxon>
        <taxon>Streptacidiphilus</taxon>
    </lineage>
</organism>
<evidence type="ECO:0000256" key="6">
    <source>
        <dbReference type="ARBA" id="ARBA00022984"/>
    </source>
</evidence>
<evidence type="ECO:0000256" key="9">
    <source>
        <dbReference type="ARBA" id="ARBA00023288"/>
    </source>
</evidence>
<evidence type="ECO:0000256" key="7">
    <source>
        <dbReference type="ARBA" id="ARBA00023136"/>
    </source>
</evidence>
<keyword evidence="9" id="KW-0449">Lipoprotein</keyword>
<dbReference type="Proteomes" id="UP000248889">
    <property type="component" value="Unassembled WGS sequence"/>
</dbReference>
<comment type="caution">
    <text evidence="16">The sequence shown here is derived from an EMBL/GenBank/DDBJ whole genome shotgun (WGS) entry which is preliminary data.</text>
</comment>
<dbReference type="PANTHER" id="PTHR30582:SF2">
    <property type="entry name" value="L,D-TRANSPEPTIDASE YCIB-RELATED"/>
    <property type="match status" value="1"/>
</dbReference>
<feature type="active site" description="Nucleophile" evidence="13">
    <location>
        <position position="340"/>
    </location>
</feature>
<sequence>MATAANWTRRSVVAGMVGTPMLLIAGCTGGSGSKGSGGGGSSPAASRATVTVTPKDGATGVDMTAPVTVRVAQGTLEEVTLTGPGGKHIAGRLTPDRAGWTSDAPLSSSAGYKLAAVTKDSAGTTATAAAAFTTGKPAKTLVGTYTPDDKMTVGVGMPVSITFDNVVTNKAAVQKAITVTAEPPVEIVGHWFGDSRLDFRPQQYWKPGTKVTVKLALKDVEASKGRFGTQARTVTFTVGRSQTSVADLGSHQLTVTRDGKVTGSFPISGGSPEHTTWAGKMVISEKLLQTRMDSRTVNLGGEYDIADVPHAQRLTNSGTFIHGNYWSYGTFGNVNTSHGCVGLHDVQGASDPSTPAAQFYNSSLVGDVVEVVNSGDRTVDPANGLNGWNMDWSTWKAGSAV</sequence>
<dbReference type="EMBL" id="QKYN01000070">
    <property type="protein sequence ID" value="RAG84215.1"/>
    <property type="molecule type" value="Genomic_DNA"/>
</dbReference>
<evidence type="ECO:0000313" key="16">
    <source>
        <dbReference type="EMBL" id="RAG84215.1"/>
    </source>
</evidence>
<dbReference type="InterPro" id="IPR038063">
    <property type="entry name" value="Transpep_catalytic_dom"/>
</dbReference>
<keyword evidence="8" id="KW-0564">Palmitate</keyword>
<keyword evidence="2" id="KW-1003">Cell membrane</keyword>
<dbReference type="InterPro" id="IPR005490">
    <property type="entry name" value="LD_TPept_cat_dom"/>
</dbReference>
<evidence type="ECO:0000256" key="8">
    <source>
        <dbReference type="ARBA" id="ARBA00023139"/>
    </source>
</evidence>
<keyword evidence="3" id="KW-0808">Transferase</keyword>
<protein>
    <recommendedName>
        <fullName evidence="15">L,D-TPase catalytic domain-containing protein</fullName>
    </recommendedName>
</protein>
<dbReference type="GO" id="GO:0005576">
    <property type="term" value="C:extracellular region"/>
    <property type="evidence" value="ECO:0007669"/>
    <property type="project" value="TreeGrafter"/>
</dbReference>
<keyword evidence="6 13" id="KW-0573">Peptidoglycan synthesis</keyword>
<evidence type="ECO:0000256" key="3">
    <source>
        <dbReference type="ARBA" id="ARBA00022679"/>
    </source>
</evidence>
<evidence type="ECO:0000256" key="14">
    <source>
        <dbReference type="SAM" id="MobiDB-lite"/>
    </source>
</evidence>
<dbReference type="GO" id="GO:0008360">
    <property type="term" value="P:regulation of cell shape"/>
    <property type="evidence" value="ECO:0007669"/>
    <property type="project" value="UniProtKB-UniRule"/>
</dbReference>
<evidence type="ECO:0000256" key="2">
    <source>
        <dbReference type="ARBA" id="ARBA00022475"/>
    </source>
</evidence>
<feature type="compositionally biased region" description="Gly residues" evidence="14">
    <location>
        <begin position="30"/>
        <end position="41"/>
    </location>
</feature>
<dbReference type="Gene3D" id="2.40.440.10">
    <property type="entry name" value="L,D-transpeptidase catalytic domain-like"/>
    <property type="match status" value="1"/>
</dbReference>
<evidence type="ECO:0000256" key="10">
    <source>
        <dbReference type="ARBA" id="ARBA00023315"/>
    </source>
</evidence>
<dbReference type="Gene3D" id="2.60.40.3710">
    <property type="match status" value="1"/>
</dbReference>
<dbReference type="GO" id="GO:0016746">
    <property type="term" value="F:acyltransferase activity"/>
    <property type="evidence" value="ECO:0007669"/>
    <property type="project" value="UniProtKB-KW"/>
</dbReference>
<evidence type="ECO:0000313" key="17">
    <source>
        <dbReference type="Proteomes" id="UP000248889"/>
    </source>
</evidence>
<keyword evidence="5 13" id="KW-0133">Cell shape</keyword>
<feature type="domain" description="L,D-TPase catalytic" evidence="15">
    <location>
        <begin position="242"/>
        <end position="372"/>
    </location>
</feature>
<dbReference type="RefSeq" id="WP_111502108.1">
    <property type="nucleotide sequence ID" value="NZ_QKYN01000070.1"/>
</dbReference>
<dbReference type="InterPro" id="IPR050979">
    <property type="entry name" value="LD-transpeptidase"/>
</dbReference>
<evidence type="ECO:0000259" key="15">
    <source>
        <dbReference type="PROSITE" id="PS52029"/>
    </source>
</evidence>
<dbReference type="Pfam" id="PF17964">
    <property type="entry name" value="Big_10"/>
    <property type="match status" value="1"/>
</dbReference>
<dbReference type="Gene3D" id="2.60.40.3780">
    <property type="match status" value="1"/>
</dbReference>
<comment type="pathway">
    <text evidence="12">Glycan biosynthesis.</text>
</comment>
<dbReference type="GO" id="GO:0071972">
    <property type="term" value="F:peptidoglycan L,D-transpeptidase activity"/>
    <property type="evidence" value="ECO:0007669"/>
    <property type="project" value="TreeGrafter"/>
</dbReference>
<keyword evidence="4" id="KW-0732">Signal</keyword>
<dbReference type="PANTHER" id="PTHR30582">
    <property type="entry name" value="L,D-TRANSPEPTIDASE"/>
    <property type="match status" value="1"/>
</dbReference>
<keyword evidence="17" id="KW-1185">Reference proteome</keyword>